<dbReference type="Proteomes" id="UP000298488">
    <property type="component" value="Unassembled WGS sequence"/>
</dbReference>
<feature type="chain" id="PRO_5043792329" evidence="3">
    <location>
        <begin position="29"/>
        <end position="277"/>
    </location>
</feature>
<keyword evidence="2" id="KW-0812">Transmembrane</keyword>
<dbReference type="EMBL" id="SOFI01000003">
    <property type="protein sequence ID" value="TFB80160.1"/>
    <property type="molecule type" value="Genomic_DNA"/>
</dbReference>
<feature type="compositionally biased region" description="Acidic residues" evidence="1">
    <location>
        <begin position="251"/>
        <end position="264"/>
    </location>
</feature>
<evidence type="ECO:0000313" key="5">
    <source>
        <dbReference type="Proteomes" id="UP000298488"/>
    </source>
</evidence>
<evidence type="ECO:0000313" key="4">
    <source>
        <dbReference type="EMBL" id="TFB80160.1"/>
    </source>
</evidence>
<organism evidence="4 5">
    <name type="scientific">Terrimesophilobacter mesophilus</name>
    <dbReference type="NCBI Taxonomy" id="433647"/>
    <lineage>
        <taxon>Bacteria</taxon>
        <taxon>Bacillati</taxon>
        <taxon>Actinomycetota</taxon>
        <taxon>Actinomycetes</taxon>
        <taxon>Micrococcales</taxon>
        <taxon>Microbacteriaceae</taxon>
        <taxon>Terrimesophilobacter</taxon>
    </lineage>
</organism>
<evidence type="ECO:0000256" key="2">
    <source>
        <dbReference type="SAM" id="Phobius"/>
    </source>
</evidence>
<keyword evidence="3" id="KW-0732">Signal</keyword>
<accession>A0A4R8VDD4</accession>
<reference evidence="4 5" key="1">
    <citation type="submission" date="2019-03" db="EMBL/GenBank/DDBJ databases">
        <title>Genomics of glacier-inhabiting Cryobacterium strains.</title>
        <authorList>
            <person name="Liu Q."/>
            <person name="Xin Y.-H."/>
        </authorList>
    </citation>
    <scope>NUCLEOTIDE SEQUENCE [LARGE SCALE GENOMIC DNA]</scope>
    <source>
        <strain evidence="4 5">CGMCC 1.10440</strain>
    </source>
</reference>
<keyword evidence="2" id="KW-1133">Transmembrane helix</keyword>
<feature type="transmembrane region" description="Helical" evidence="2">
    <location>
        <begin position="217"/>
        <end position="238"/>
    </location>
</feature>
<dbReference type="AlphaFoldDB" id="A0A4R8VDD4"/>
<protein>
    <submittedName>
        <fullName evidence="4">Uncharacterized protein</fullName>
    </submittedName>
</protein>
<dbReference type="OrthoDB" id="5118675at2"/>
<feature type="signal peptide" evidence="3">
    <location>
        <begin position="1"/>
        <end position="28"/>
    </location>
</feature>
<keyword evidence="2" id="KW-0472">Membrane</keyword>
<proteinExistence type="predicted"/>
<evidence type="ECO:0000256" key="1">
    <source>
        <dbReference type="SAM" id="MobiDB-lite"/>
    </source>
</evidence>
<feature type="compositionally biased region" description="Low complexity" evidence="1">
    <location>
        <begin position="265"/>
        <end position="277"/>
    </location>
</feature>
<feature type="region of interest" description="Disordered" evidence="1">
    <location>
        <begin position="246"/>
        <end position="277"/>
    </location>
</feature>
<sequence length="277" mass="28527">MRVPMLVSTLAVSAATVLSLLTGTAASAVQPPVVHASGVQPSATKPPVTPQPVAAYFADGLIPRLIDLYGSGNGVTTGIDFDATTLVGPISRVMEWTPDFLAGHPSSDPTRLTNNWVAPVSLRGDLIGLATVWINPADDQPELASFDSAALAQKVAAAPRGSILVHDPPRNAWFALSEDSLIPLVRGTSTVSSPTTPEAYQQIIANPTSEVTRGPSGVAIAALVLGIVILGVAVFVLLPIRKRTPRARDNEGEDEFGEDAEGDDAGAAGDPDAASGS</sequence>
<gene>
    <name evidence="4" type="ORF">E3N84_09010</name>
</gene>
<comment type="caution">
    <text evidence="4">The sequence shown here is derived from an EMBL/GenBank/DDBJ whole genome shotgun (WGS) entry which is preliminary data.</text>
</comment>
<evidence type="ECO:0000256" key="3">
    <source>
        <dbReference type="SAM" id="SignalP"/>
    </source>
</evidence>
<name>A0A4R8VDD4_9MICO</name>
<keyword evidence="5" id="KW-1185">Reference proteome</keyword>
<dbReference type="RefSeq" id="WP_134542274.1">
    <property type="nucleotide sequence ID" value="NZ_JACHBP010000001.1"/>
</dbReference>